<evidence type="ECO:0000313" key="2">
    <source>
        <dbReference type="EMBL" id="GFJ90300.1"/>
    </source>
</evidence>
<dbReference type="SMART" id="SM00530">
    <property type="entry name" value="HTH_XRE"/>
    <property type="match status" value="1"/>
</dbReference>
<dbReference type="Gene3D" id="1.10.260.40">
    <property type="entry name" value="lambda repressor-like DNA-binding domains"/>
    <property type="match status" value="1"/>
</dbReference>
<proteinExistence type="predicted"/>
<protein>
    <submittedName>
        <fullName evidence="2">Transcriptional regulator</fullName>
    </submittedName>
</protein>
<dbReference type="InterPro" id="IPR010982">
    <property type="entry name" value="Lambda_DNA-bd_dom_sf"/>
</dbReference>
<evidence type="ECO:0000259" key="1">
    <source>
        <dbReference type="PROSITE" id="PS50943"/>
    </source>
</evidence>
<name>A0A6V8L428_9ACTN</name>
<gene>
    <name evidence="2" type="ORF">Prum_039420</name>
</gene>
<reference evidence="2 3" key="1">
    <citation type="submission" date="2020-03" db="EMBL/GenBank/DDBJ databases">
        <title>Whole genome shotgun sequence of Phytohabitans rumicis NBRC 108638.</title>
        <authorList>
            <person name="Komaki H."/>
            <person name="Tamura T."/>
        </authorList>
    </citation>
    <scope>NUCLEOTIDE SEQUENCE [LARGE SCALE GENOMIC DNA]</scope>
    <source>
        <strain evidence="2 3">NBRC 108638</strain>
    </source>
</reference>
<dbReference type="EMBL" id="BLPG01000001">
    <property type="protein sequence ID" value="GFJ90300.1"/>
    <property type="molecule type" value="Genomic_DNA"/>
</dbReference>
<sequence>MQAHDDTPNLTTGQRIKLYRERAGKTRAVLGGLVGRSAEWVKAVETGRILPPRLPMLTQIARALKVNVRELTEEDHGHADLVSGPGHAGLPAVREALNRWPMSVSEEPQPLEHIRARLATAWRARHAAPDHRTVVGALLPDLIRDAQVATRAYQGDAQNRAHAVLAETLGLTQMFLAYQSGAADLLWRVVDRAVLAAQESGDPAALAGAVWFAAQAHRDAGDWDTAMAVNLDALTAVEPQLEDADDELLALYGALQFEAAYTAARAGEAGRAWRYWDAADAVSRRLPEGFYQRWTSFSRVIMGAHAVTVEVELRKGGSALQTADRTPAALIPSRPRRARHLIEVARGHYLKRDHQATVGTLREAYETAPETIRYNGYARKITAELLEGPPSLRREANDLAVKVGLLG</sequence>
<dbReference type="AlphaFoldDB" id="A0A6V8L428"/>
<dbReference type="CDD" id="cd00093">
    <property type="entry name" value="HTH_XRE"/>
    <property type="match status" value="1"/>
</dbReference>
<accession>A0A6V8L428</accession>
<organism evidence="2 3">
    <name type="scientific">Phytohabitans rumicis</name>
    <dbReference type="NCBI Taxonomy" id="1076125"/>
    <lineage>
        <taxon>Bacteria</taxon>
        <taxon>Bacillati</taxon>
        <taxon>Actinomycetota</taxon>
        <taxon>Actinomycetes</taxon>
        <taxon>Micromonosporales</taxon>
        <taxon>Micromonosporaceae</taxon>
    </lineage>
</organism>
<dbReference type="SUPFAM" id="SSF47413">
    <property type="entry name" value="lambda repressor-like DNA-binding domains"/>
    <property type="match status" value="1"/>
</dbReference>
<feature type="domain" description="HTH cro/C1-type" evidence="1">
    <location>
        <begin position="16"/>
        <end position="71"/>
    </location>
</feature>
<comment type="caution">
    <text evidence="2">The sequence shown here is derived from an EMBL/GenBank/DDBJ whole genome shotgun (WGS) entry which is preliminary data.</text>
</comment>
<dbReference type="GO" id="GO:0003677">
    <property type="term" value="F:DNA binding"/>
    <property type="evidence" value="ECO:0007669"/>
    <property type="project" value="InterPro"/>
</dbReference>
<dbReference type="PROSITE" id="PS50943">
    <property type="entry name" value="HTH_CROC1"/>
    <property type="match status" value="1"/>
</dbReference>
<dbReference type="Proteomes" id="UP000482960">
    <property type="component" value="Unassembled WGS sequence"/>
</dbReference>
<dbReference type="InterPro" id="IPR001387">
    <property type="entry name" value="Cro/C1-type_HTH"/>
</dbReference>
<dbReference type="Pfam" id="PF13560">
    <property type="entry name" value="HTH_31"/>
    <property type="match status" value="1"/>
</dbReference>
<dbReference type="RefSeq" id="WP_173077679.1">
    <property type="nucleotide sequence ID" value="NZ_BAABJB010000024.1"/>
</dbReference>
<reference evidence="2 3" key="2">
    <citation type="submission" date="2020-03" db="EMBL/GenBank/DDBJ databases">
        <authorList>
            <person name="Ichikawa N."/>
            <person name="Kimura A."/>
            <person name="Kitahashi Y."/>
            <person name="Uohara A."/>
        </authorList>
    </citation>
    <scope>NUCLEOTIDE SEQUENCE [LARGE SCALE GENOMIC DNA]</scope>
    <source>
        <strain evidence="2 3">NBRC 108638</strain>
    </source>
</reference>
<evidence type="ECO:0000313" key="3">
    <source>
        <dbReference type="Proteomes" id="UP000482960"/>
    </source>
</evidence>
<keyword evidence="3" id="KW-1185">Reference proteome</keyword>